<evidence type="ECO:0000313" key="3">
    <source>
        <dbReference type="Proteomes" id="UP000770015"/>
    </source>
</evidence>
<feature type="region of interest" description="Disordered" evidence="1">
    <location>
        <begin position="1"/>
        <end position="171"/>
    </location>
</feature>
<reference evidence="2" key="1">
    <citation type="journal article" date="2021" name="Nat. Commun.">
        <title>Genetic determinants of endophytism in the Arabidopsis root mycobiome.</title>
        <authorList>
            <person name="Mesny F."/>
            <person name="Miyauchi S."/>
            <person name="Thiergart T."/>
            <person name="Pickel B."/>
            <person name="Atanasova L."/>
            <person name="Karlsson M."/>
            <person name="Huettel B."/>
            <person name="Barry K.W."/>
            <person name="Haridas S."/>
            <person name="Chen C."/>
            <person name="Bauer D."/>
            <person name="Andreopoulos W."/>
            <person name="Pangilinan J."/>
            <person name="LaButti K."/>
            <person name="Riley R."/>
            <person name="Lipzen A."/>
            <person name="Clum A."/>
            <person name="Drula E."/>
            <person name="Henrissat B."/>
            <person name="Kohler A."/>
            <person name="Grigoriev I.V."/>
            <person name="Martin F.M."/>
            <person name="Hacquard S."/>
        </authorList>
    </citation>
    <scope>NUCLEOTIDE SEQUENCE</scope>
    <source>
        <strain evidence="2">MPI-SDFR-AT-0117</strain>
    </source>
</reference>
<feature type="compositionally biased region" description="Basic and acidic residues" evidence="1">
    <location>
        <begin position="436"/>
        <end position="445"/>
    </location>
</feature>
<feature type="compositionally biased region" description="Basic and acidic residues" evidence="1">
    <location>
        <begin position="12"/>
        <end position="22"/>
    </location>
</feature>
<feature type="compositionally biased region" description="Pro residues" evidence="1">
    <location>
        <begin position="815"/>
        <end position="842"/>
    </location>
</feature>
<proteinExistence type="predicted"/>
<feature type="compositionally biased region" description="Polar residues" evidence="1">
    <location>
        <begin position="446"/>
        <end position="467"/>
    </location>
</feature>
<feature type="region of interest" description="Disordered" evidence="1">
    <location>
        <begin position="695"/>
        <end position="736"/>
    </location>
</feature>
<keyword evidence="3" id="KW-1185">Reference proteome</keyword>
<organism evidence="2 3">
    <name type="scientific">Plectosphaerella plurivora</name>
    <dbReference type="NCBI Taxonomy" id="936078"/>
    <lineage>
        <taxon>Eukaryota</taxon>
        <taxon>Fungi</taxon>
        <taxon>Dikarya</taxon>
        <taxon>Ascomycota</taxon>
        <taxon>Pezizomycotina</taxon>
        <taxon>Sordariomycetes</taxon>
        <taxon>Hypocreomycetidae</taxon>
        <taxon>Glomerellales</taxon>
        <taxon>Plectosphaerellaceae</taxon>
        <taxon>Plectosphaerella</taxon>
    </lineage>
</organism>
<feature type="compositionally biased region" description="Polar residues" evidence="1">
    <location>
        <begin position="94"/>
        <end position="111"/>
    </location>
</feature>
<dbReference type="EMBL" id="JAGSXJ010000019">
    <property type="protein sequence ID" value="KAH6681159.1"/>
    <property type="molecule type" value="Genomic_DNA"/>
</dbReference>
<protein>
    <submittedName>
        <fullName evidence="2">Peptidase family M20/M25/M40 protein</fullName>
    </submittedName>
</protein>
<feature type="compositionally biased region" description="Polar residues" evidence="1">
    <location>
        <begin position="624"/>
        <end position="633"/>
    </location>
</feature>
<dbReference type="OrthoDB" id="1749473at2759"/>
<dbReference type="AlphaFoldDB" id="A0A9P8V732"/>
<accession>A0A9P8V732</accession>
<feature type="compositionally biased region" description="Polar residues" evidence="1">
    <location>
        <begin position="423"/>
        <end position="435"/>
    </location>
</feature>
<sequence>MTQSDLNSADLRPFEALKRESSHPSSRRARPPDLTFVMEPGDRIPLRAEKVSKRESKLGLRSIFGRSRPSKDTEDLPSQQHNKFANRFAGDVNSPITPGSKPVSNMTRSQTSLPLSSPSFPPPSVPQMPRLTLRSKASSGAMRPPQSQTQQQSQPQPQQPQPRAHFGSWDPPPLFKAYPQAIKDAHLPATVMSADAILKFNEKRLASSDSTLELSEDTGTDSAVEKLKWRHRRDQSATLKLDWTTKIFILCTSGYLLQYSGDGNFNRQPEKMLQLGKDSAAFVSDAIPGRHWVLQVSSVMEANGTAATDSRSILSRLPFVGSQNRSASNFLMVFESAEDMESWITILRREIEILGGKKSTSETGSSKADDETTHLKLRTSQRTLVVRDPSRFSRVLSRDFTSPQMDDMEASGEDAGADPSVDDVSTTNSIVSNDGRQLDNLRDSGNRLSYVSSGQRTIMTPTNSSPGCSPVRDSFNSTDGEHITPETALQPRPRPNAAAIMDRRQSMQGMNVMDFRQGSQPSQPYNAPATPSEAPRAHPTPNFSVPISKRYSQLKTSPSEGSLIGDFARPLRTRGPPPSAPFSTTRPLSIVADYPSPDKSDFSREDARTLASSRSSNRTERWSRTSFTEEQPQPQFPVRRTSLAPLQPGLSITLANPRKSVSMHALRCLEETDEAPPALPSPSLPVQYQTRAPARFLVSEPSKGIRRSVSSSMEIHDRSRSPTLRDTQQRARHRSSVFVEPTTARHAVERPARYSIGHATDLKIRVDRFQAMPSLSSPNLLDAPGTAPLTTNKFLIPDVQAKALNRRSMPSLAHGPPPAPPPTSALPPVPRPPPTCALPPIPQSRSKQPAAMA</sequence>
<feature type="compositionally biased region" description="Basic and acidic residues" evidence="1">
    <location>
        <begin position="596"/>
        <end position="608"/>
    </location>
</feature>
<name>A0A9P8V732_9PEZI</name>
<evidence type="ECO:0000256" key="1">
    <source>
        <dbReference type="SAM" id="MobiDB-lite"/>
    </source>
</evidence>
<feature type="compositionally biased region" description="Basic and acidic residues" evidence="1">
    <location>
        <begin position="40"/>
        <end position="58"/>
    </location>
</feature>
<feature type="compositionally biased region" description="Acidic residues" evidence="1">
    <location>
        <begin position="406"/>
        <end position="416"/>
    </location>
</feature>
<evidence type="ECO:0000313" key="2">
    <source>
        <dbReference type="EMBL" id="KAH6681159.1"/>
    </source>
</evidence>
<feature type="region of interest" description="Disordered" evidence="1">
    <location>
        <begin position="514"/>
        <end position="640"/>
    </location>
</feature>
<gene>
    <name evidence="2" type="ORF">F5X68DRAFT_27088</name>
</gene>
<feature type="compositionally biased region" description="Polar residues" evidence="1">
    <location>
        <begin position="541"/>
        <end position="560"/>
    </location>
</feature>
<comment type="caution">
    <text evidence="2">The sequence shown here is derived from an EMBL/GenBank/DDBJ whole genome shotgun (WGS) entry which is preliminary data.</text>
</comment>
<dbReference type="Proteomes" id="UP000770015">
    <property type="component" value="Unassembled WGS sequence"/>
</dbReference>
<feature type="region of interest" description="Disordered" evidence="1">
    <location>
        <begin position="805"/>
        <end position="853"/>
    </location>
</feature>
<feature type="region of interest" description="Disordered" evidence="1">
    <location>
        <begin position="396"/>
        <end position="495"/>
    </location>
</feature>
<feature type="compositionally biased region" description="Low complexity" evidence="1">
    <location>
        <begin position="144"/>
        <end position="156"/>
    </location>
</feature>